<feature type="compositionally biased region" description="Basic and acidic residues" evidence="1">
    <location>
        <begin position="1875"/>
        <end position="1884"/>
    </location>
</feature>
<dbReference type="VEuPathDB" id="TriTrypDB:BCY84_16444"/>
<dbReference type="Proteomes" id="UP000583944">
    <property type="component" value="Unassembled WGS sequence"/>
</dbReference>
<organism evidence="2 3">
    <name type="scientific">Trypanosoma cruzi</name>
    <dbReference type="NCBI Taxonomy" id="5693"/>
    <lineage>
        <taxon>Eukaryota</taxon>
        <taxon>Discoba</taxon>
        <taxon>Euglenozoa</taxon>
        <taxon>Kinetoplastea</taxon>
        <taxon>Metakinetoplastina</taxon>
        <taxon>Trypanosomatida</taxon>
        <taxon>Trypanosomatidae</taxon>
        <taxon>Trypanosoma</taxon>
        <taxon>Schizotrypanum</taxon>
    </lineage>
</organism>
<evidence type="ECO:0000313" key="3">
    <source>
        <dbReference type="Proteomes" id="UP000583944"/>
    </source>
</evidence>
<comment type="caution">
    <text evidence="2">The sequence shown here is derived from an EMBL/GenBank/DDBJ whole genome shotgun (WGS) entry which is preliminary data.</text>
</comment>
<feature type="compositionally biased region" description="Acidic residues" evidence="1">
    <location>
        <begin position="1885"/>
        <end position="1896"/>
    </location>
</feature>
<feature type="region of interest" description="Disordered" evidence="1">
    <location>
        <begin position="536"/>
        <end position="578"/>
    </location>
</feature>
<dbReference type="EMBL" id="JABDHM010000043">
    <property type="protein sequence ID" value="KAF5220986.1"/>
    <property type="molecule type" value="Genomic_DNA"/>
</dbReference>
<proteinExistence type="predicted"/>
<protein>
    <submittedName>
        <fullName evidence="2">Uncharacterized protein</fullName>
    </submittedName>
</protein>
<dbReference type="VEuPathDB" id="TriTrypDB:ECC02_006003"/>
<accession>A0A7J6Y3K4</accession>
<evidence type="ECO:0000313" key="2">
    <source>
        <dbReference type="EMBL" id="KAF5220986.1"/>
    </source>
</evidence>
<reference evidence="2 3" key="1">
    <citation type="journal article" date="2019" name="Genome Biol. Evol.">
        <title>Nanopore Sequencing Significantly Improves Genome Assembly of the Protozoan Parasite Trypanosoma cruzi.</title>
        <authorList>
            <person name="Diaz-Viraque F."/>
            <person name="Pita S."/>
            <person name="Greif G."/>
            <person name="de Souza R.C.M."/>
            <person name="Iraola G."/>
            <person name="Robello C."/>
        </authorList>
    </citation>
    <scope>NUCLEOTIDE SEQUENCE [LARGE SCALE GENOMIC DNA]</scope>
    <source>
        <strain evidence="2 3">Berenice</strain>
    </source>
</reference>
<name>A0A7J6Y3K4_TRYCR</name>
<feature type="region of interest" description="Disordered" evidence="1">
    <location>
        <begin position="1875"/>
        <end position="1903"/>
    </location>
</feature>
<evidence type="ECO:0000256" key="1">
    <source>
        <dbReference type="SAM" id="MobiDB-lite"/>
    </source>
</evidence>
<gene>
    <name evidence="2" type="ORF">ECC02_006003</name>
</gene>
<sequence>MRRGRRTAALAASTVFLAPRRRRFPHLTTLVQQPRYCSSESSAKKIFHYRPHQLSGQSERNVELNLGASTKTLSSVHITLDSLAPPSTLTADTAVEYLAALRGLHRSLGIMASASRVRWQAREFLIRGMPKPNDNETQALWTMTEELACAITVSCAHFEISILECPYGNESVEFLQHLWQERQSSSSPLSSICSCEEAVLLGRLTMAVLDLLVNRVLYLDADGYELLSQLLCRTLLPAVMCVLQDDVLFTPPKGEEGEDKDLTNTQAAALTVLFSSLTKAAVAQWARRSSDSEDGENAALFGTPNSLPPSAESGVRIPRAIKVPIVPLSLAKLARIVKHYATGLTPLRVRETALPLLRFFTLTQCVPLFVEPHDACGPNGTGEGSSGGCEQGTHMASLVASVTKVLQASMDNRTFFVSHQVSNITSTYARILSFSPIQSKKEVGNDGHAVVASTSWCLFEVLMMGLKSNILYHVEPLSPTVVMPQLCECVTAFSKKYLFSDLAALLNALSKIFHVLCEQHNNLWIQQQQQQQQQLQQKQDQTVKVNATRSRFERRRTTASVVRSSKLPKDEGGQSSLTSQDLPLTGVFFVGNDDISEIEGELEVLLDACVAVMERHMLSFWNTRQALVPRSGIHSSTSGASASDKILKVLKEERGIAFSGVGVSLAKALGGRSRRLKKSVSSRELVMIAEGVHALSWRPFVAFQERLLALLSSSVGQSETTPSQYACLVRFVLRAPPVLPSVIFHSVGDRLKRVIHAEAVTTAVSKRNGNEYGKEESTNMASSAEGVPALVIAAAHARSLQDTPLFLYDACAVVFAFAQKMKKSALPLLHDFFVRTGKRVFSDCETSLEPCQEAATCAALMMFVASATWVLCQSAPILPGDHGLTFIAASRDYAAEILAARTPEEKRNAAKSFFSLSDLAYACMMLEPSCDSQSSAQLTQVRCFLQETYKAHASQCDSMEVTQFITDYLAISPLDISYGDAVKMKQKEEENEKKSKEFLQLSPWMISSLRLRDRLEGNTRLSTVMFFPLLGGGRDDISRVLNVTRIYCRTFATLVTTLRLLAAADVELLKDEAVLEVVFRKVSQLTRRTARPLELFQFFELYGDYPQVASACLSELLPEARCFEAKNAFVPIVQVNAAVRAVRRLRKRELRQRWFATMTPLIVCAVSFSREPLDVVLELTEHIGNDDPELLQSVLKSSASMQMIHETFRFTVSGDVLLRLLQQLQNASTSHPTVRGLHAASRELLQRTNAHIPLKQLAEAMLLPSVEGTTLGRRLKKLFVFRVTALLGITRPRASRLTGQSEAKSEEDPPTTTLRCSHWDESLDCLELEHWMLLLRFSHVAEPSSYRLLMTIKHDMDVAARRMGKLALSSTPAKGEKAAAPEAAAGSSHEGAALLLEGKEEDPVYEKGVEEWSDKRHRSLAFFYAFSDHTILCLRRSLGAFQFITLVCELLHQASIFSPDSAAFSRESNSHERGCMYDGSASPLSDERVWPFLRLAIGLVEEMSVDLGGFLRREREQGQRLNHGEPRTAQNEMNGELEEISVDIGAILKFLNVLDTYDPRRRERRLMLFSSASPSRLSLSHDTPNVFDDAMQVPHRYLYRLLLQLPQHWGKVMPAASFVDTPRVRLQNISSVFDYCSAPTEFHSPFGTPDASVKARFCLLSIFGADRPLISDVWMPIAALQSQQRLIDRSVKAQLFGALMRCLVRDGESLAATRPRLAELGPRDLARVAQTFLGGGGGGAVVAAGNDDHYREEYDKWRSGRRAEAVIALELLTDMLPSASAEDLHDIVMMLLPPPSAEPKWEGDKRQTPHAPLHEEVAEVRRFLVHVPVVMGNDTERFPLPVLYGILLRLHEPHRLIAPAAAQMMLTNLHAADETTKGQELPEHEGEEEDVGEQVLEDAVSGPRKKQHYKATVALLRRVVSSSSSFSL</sequence>